<evidence type="ECO:0000313" key="1">
    <source>
        <dbReference type="EMBL" id="CAK7346736.1"/>
    </source>
</evidence>
<name>A0AAV1S5P4_9ROSI</name>
<organism evidence="1 2">
    <name type="scientific">Dovyalis caffra</name>
    <dbReference type="NCBI Taxonomy" id="77055"/>
    <lineage>
        <taxon>Eukaryota</taxon>
        <taxon>Viridiplantae</taxon>
        <taxon>Streptophyta</taxon>
        <taxon>Embryophyta</taxon>
        <taxon>Tracheophyta</taxon>
        <taxon>Spermatophyta</taxon>
        <taxon>Magnoliopsida</taxon>
        <taxon>eudicotyledons</taxon>
        <taxon>Gunneridae</taxon>
        <taxon>Pentapetalae</taxon>
        <taxon>rosids</taxon>
        <taxon>fabids</taxon>
        <taxon>Malpighiales</taxon>
        <taxon>Salicaceae</taxon>
        <taxon>Flacourtieae</taxon>
        <taxon>Dovyalis</taxon>
    </lineage>
</organism>
<dbReference type="Proteomes" id="UP001314170">
    <property type="component" value="Unassembled WGS sequence"/>
</dbReference>
<sequence length="82" mass="8745">MDVALDTLWLPGHWITKSNASDCTLAAASFEVATSLIGHAIKSTADGCGNGIPTLSIRCKLPRLLAFKNGDNNYPLIAKSTW</sequence>
<dbReference type="EMBL" id="CAWUPB010001173">
    <property type="protein sequence ID" value="CAK7346736.1"/>
    <property type="molecule type" value="Genomic_DNA"/>
</dbReference>
<reference evidence="1 2" key="1">
    <citation type="submission" date="2024-01" db="EMBL/GenBank/DDBJ databases">
        <authorList>
            <person name="Waweru B."/>
        </authorList>
    </citation>
    <scope>NUCLEOTIDE SEQUENCE [LARGE SCALE GENOMIC DNA]</scope>
</reference>
<evidence type="ECO:0000313" key="2">
    <source>
        <dbReference type="Proteomes" id="UP001314170"/>
    </source>
</evidence>
<comment type="caution">
    <text evidence="1">The sequence shown here is derived from an EMBL/GenBank/DDBJ whole genome shotgun (WGS) entry which is preliminary data.</text>
</comment>
<keyword evidence="2" id="KW-1185">Reference proteome</keyword>
<accession>A0AAV1S5P4</accession>
<gene>
    <name evidence="1" type="ORF">DCAF_LOCUS19413</name>
</gene>
<proteinExistence type="predicted"/>
<dbReference type="AlphaFoldDB" id="A0AAV1S5P4"/>
<protein>
    <submittedName>
        <fullName evidence="1">Uncharacterized protein</fullName>
    </submittedName>
</protein>